<accession>C6Q118</accession>
<proteinExistence type="predicted"/>
<dbReference type="Pfam" id="PF13520">
    <property type="entry name" value="AA_permease_2"/>
    <property type="match status" value="1"/>
</dbReference>
<name>C6Q118_9CLOT</name>
<evidence type="ECO:0000256" key="1">
    <source>
        <dbReference type="ARBA" id="ARBA00004141"/>
    </source>
</evidence>
<dbReference type="PANTHER" id="PTHR11785:SF512">
    <property type="entry name" value="SOBREMESA, ISOFORM B"/>
    <property type="match status" value="1"/>
</dbReference>
<feature type="transmembrane region" description="Helical" evidence="5">
    <location>
        <begin position="88"/>
        <end position="110"/>
    </location>
</feature>
<feature type="transmembrane region" description="Helical" evidence="5">
    <location>
        <begin position="339"/>
        <end position="357"/>
    </location>
</feature>
<dbReference type="AlphaFoldDB" id="C6Q118"/>
<dbReference type="Proteomes" id="UP000004198">
    <property type="component" value="Unassembled WGS sequence"/>
</dbReference>
<evidence type="ECO:0000256" key="2">
    <source>
        <dbReference type="ARBA" id="ARBA00022692"/>
    </source>
</evidence>
<comment type="subcellular location">
    <subcellularLocation>
        <location evidence="1">Membrane</location>
        <topology evidence="1">Multi-pass membrane protein</topology>
    </subcellularLocation>
</comment>
<evidence type="ECO:0000256" key="5">
    <source>
        <dbReference type="SAM" id="Phobius"/>
    </source>
</evidence>
<dbReference type="OrthoDB" id="3181223at2"/>
<feature type="transmembrane region" description="Helical" evidence="5">
    <location>
        <begin position="272"/>
        <end position="298"/>
    </location>
</feature>
<feature type="transmembrane region" description="Helical" evidence="5">
    <location>
        <begin position="41"/>
        <end position="67"/>
    </location>
</feature>
<feature type="transmembrane region" description="Helical" evidence="5">
    <location>
        <begin position="199"/>
        <end position="220"/>
    </location>
</feature>
<gene>
    <name evidence="6" type="ORF">CcarbDRAFT_4735</name>
</gene>
<keyword evidence="3 5" id="KW-1133">Transmembrane helix</keyword>
<feature type="transmembrane region" description="Helical" evidence="5">
    <location>
        <begin position="9"/>
        <end position="29"/>
    </location>
</feature>
<dbReference type="STRING" id="536227.Ccar_19385"/>
<evidence type="ECO:0000256" key="3">
    <source>
        <dbReference type="ARBA" id="ARBA00022989"/>
    </source>
</evidence>
<dbReference type="eggNOG" id="COG0531">
    <property type="taxonomic scope" value="Bacteria"/>
</dbReference>
<dbReference type="InterPro" id="IPR050598">
    <property type="entry name" value="AminoAcid_Transporter"/>
</dbReference>
<dbReference type="EMBL" id="ACVI01000128">
    <property type="protein sequence ID" value="EET84812.1"/>
    <property type="molecule type" value="Genomic_DNA"/>
</dbReference>
<feature type="transmembrane region" description="Helical" evidence="5">
    <location>
        <begin position="163"/>
        <end position="187"/>
    </location>
</feature>
<reference evidence="6 7" key="1">
    <citation type="submission" date="2009-06" db="EMBL/GenBank/DDBJ databases">
        <title>The draft genome of Clostridium carboxidivorans P7.</title>
        <authorList>
            <consortium name="US DOE Joint Genome Institute (JGI-PGF)"/>
            <person name="Lucas S."/>
            <person name="Copeland A."/>
            <person name="Lapidus A."/>
            <person name="Glavina del Rio T."/>
            <person name="Tice H."/>
            <person name="Bruce D."/>
            <person name="Goodwin L."/>
            <person name="Pitluck S."/>
            <person name="Larimer F."/>
            <person name="Land M.L."/>
            <person name="Hauser L."/>
            <person name="Hemme C.L."/>
        </authorList>
    </citation>
    <scope>NUCLEOTIDE SEQUENCE [LARGE SCALE GENOMIC DNA]</scope>
    <source>
        <strain evidence="6 7">P7</strain>
    </source>
</reference>
<protein>
    <submittedName>
        <fullName evidence="6">Amino acid permease-associated region</fullName>
    </submittedName>
</protein>
<evidence type="ECO:0000256" key="4">
    <source>
        <dbReference type="ARBA" id="ARBA00023136"/>
    </source>
</evidence>
<sequence>METKLEKRYGLITAIAMVIGIVIGSGVFFKAEKVLNATGGSLTLGILAWIIGGIIMISCAYTFAVMATKYQYVNGVVDYAQATLGKKYAYYVGWFMALIYYPTLTSVLAWVSARYTCVLFGFPITGGECMTIACLYLIASFALNALSPVLAGKFQVSTTVIKLIPLILMAIIGTIAGVGNGMIKYNFTTVVKQVNPSTGLFTAVVATAFAYEGWIIATSINAELKDAKRNLPIALVGGTFITMAIYILYYIGLSGAVANKVMMAGGESGAKLAFQTIFSSLGGSLLFVFVIISCLGTLNGLMLGCTRGIYSLAARGLGPKPNIFKQVDSITNMPTNSSIFGLLLCGIWLLYFYGANLTKPWFGFFSF</sequence>
<dbReference type="GO" id="GO:0015179">
    <property type="term" value="F:L-amino acid transmembrane transporter activity"/>
    <property type="evidence" value="ECO:0007669"/>
    <property type="project" value="TreeGrafter"/>
</dbReference>
<evidence type="ECO:0000313" key="6">
    <source>
        <dbReference type="EMBL" id="EET84812.1"/>
    </source>
</evidence>
<dbReference type="GO" id="GO:0016020">
    <property type="term" value="C:membrane"/>
    <property type="evidence" value="ECO:0007669"/>
    <property type="project" value="UniProtKB-SubCell"/>
</dbReference>
<keyword evidence="7" id="KW-1185">Reference proteome</keyword>
<comment type="caution">
    <text evidence="6">The sequence shown here is derived from an EMBL/GenBank/DDBJ whole genome shotgun (WGS) entry which is preliminary data.</text>
</comment>
<keyword evidence="2 5" id="KW-0812">Transmembrane</keyword>
<evidence type="ECO:0000313" key="7">
    <source>
        <dbReference type="Proteomes" id="UP000004198"/>
    </source>
</evidence>
<dbReference type="PIRSF" id="PIRSF006060">
    <property type="entry name" value="AA_transporter"/>
    <property type="match status" value="1"/>
</dbReference>
<keyword evidence="4 5" id="KW-0472">Membrane</keyword>
<dbReference type="InterPro" id="IPR002293">
    <property type="entry name" value="AA/rel_permease1"/>
</dbReference>
<organism evidence="6 7">
    <name type="scientific">Clostridium carboxidivorans P7</name>
    <dbReference type="NCBI Taxonomy" id="536227"/>
    <lineage>
        <taxon>Bacteria</taxon>
        <taxon>Bacillati</taxon>
        <taxon>Bacillota</taxon>
        <taxon>Clostridia</taxon>
        <taxon>Eubacteriales</taxon>
        <taxon>Clostridiaceae</taxon>
        <taxon>Clostridium</taxon>
    </lineage>
</organism>
<feature type="transmembrane region" description="Helical" evidence="5">
    <location>
        <begin position="232"/>
        <end position="252"/>
    </location>
</feature>
<dbReference type="PANTHER" id="PTHR11785">
    <property type="entry name" value="AMINO ACID TRANSPORTER"/>
    <property type="match status" value="1"/>
</dbReference>
<dbReference type="Gene3D" id="1.20.1740.10">
    <property type="entry name" value="Amino acid/polyamine transporter I"/>
    <property type="match status" value="1"/>
</dbReference>